<proteinExistence type="predicted"/>
<accession>A0ACC2V7I7</accession>
<dbReference type="Proteomes" id="UP001227268">
    <property type="component" value="Unassembled WGS sequence"/>
</dbReference>
<sequence length="850" mass="94952">MALLEDTSNFERLLEVHRSIQDPWATAPYDSITSLLFDCHPDLRQVTVTSLVHLYSHSTPFLDRYAVIQEVLELSKDAATRSMFILRYVVQLLAQHSAHPWTVVLNPWQSHLLQHYERLAPFPTSATSQEEVMEEIWGREWPLVIQLRTRSRHHKIYELATWCLTLGITLTQLTIDLKPHLTDEGIVQMFAVELTRQKYQHLSTKLLHLATSQENTESLDRPKMVELISWGQLGRRYQPPAFLFHRPSHLNRSSAAFDEMFPPSGLRTCDESEYLEREALFVRFGDENDRGSSPELSIMPNSKASASCTIDIKPKIPHQDLIDLSALTPQPTPHSKIQPNMRQPSPIADSEPSSPQRHPKYWSPPPSHSPSPASLEIVKTHGWTALAVIKKEPEMEQKWDSEDEAEEVSRNQHSQSTDDARSGPSEQPGQLDPDASFIPQDIPSHSPPPRSPNLPLGISSSNDGRVAQVDQQPNSASSYPEHEDESSKLPTTLSPTCPLNLQPHSPHSPCSPVASIEPNDGRASSKRPADAMLSGTPEAESAKRVKEAEEPTTPSTGKTRARIPDSPLPRSGVDKLKLDNTVQAQTQEDENNEAEEAKRFERAWTVDSEVWADILRSDSDSEVEDVKPVIPQQVTGNEQVPLGEIDQARGDKERNEGGQQEAPRRERASVVDIVANLFGSKTSTDTDHAKQIVQASTSSELSLPKVSVRSIIENKTADQSHSQAVRGLQRATVAIEVVRRQLTRVHVGSELHLRIGRNEKGNYDVHQDVREETRNLASIRATPEIEADITQFYETIASSLLDYASTLEIGEEISLKITRASFDRYEWSTNVQEIGAIDGGGRRNASGSES</sequence>
<dbReference type="EMBL" id="JASBWT010000022">
    <property type="protein sequence ID" value="KAJ9095334.1"/>
    <property type="molecule type" value="Genomic_DNA"/>
</dbReference>
<evidence type="ECO:0000313" key="1">
    <source>
        <dbReference type="EMBL" id="KAJ9095334.1"/>
    </source>
</evidence>
<comment type="caution">
    <text evidence="1">The sequence shown here is derived from an EMBL/GenBank/DDBJ whole genome shotgun (WGS) entry which is preliminary data.</text>
</comment>
<keyword evidence="2" id="KW-1185">Reference proteome</keyword>
<organism evidence="1 2">
    <name type="scientific">Naganishia friedmannii</name>
    <dbReference type="NCBI Taxonomy" id="89922"/>
    <lineage>
        <taxon>Eukaryota</taxon>
        <taxon>Fungi</taxon>
        <taxon>Dikarya</taxon>
        <taxon>Basidiomycota</taxon>
        <taxon>Agaricomycotina</taxon>
        <taxon>Tremellomycetes</taxon>
        <taxon>Filobasidiales</taxon>
        <taxon>Filobasidiaceae</taxon>
        <taxon>Naganishia</taxon>
    </lineage>
</organism>
<protein>
    <submittedName>
        <fullName evidence="1">Uncharacterized protein</fullName>
    </submittedName>
</protein>
<evidence type="ECO:0000313" key="2">
    <source>
        <dbReference type="Proteomes" id="UP001227268"/>
    </source>
</evidence>
<gene>
    <name evidence="1" type="ORF">QFC21_005700</name>
</gene>
<reference evidence="1" key="1">
    <citation type="submission" date="2023-04" db="EMBL/GenBank/DDBJ databases">
        <title>Draft Genome sequencing of Naganishia species isolated from polar environments using Oxford Nanopore Technology.</title>
        <authorList>
            <person name="Leo P."/>
            <person name="Venkateswaran K."/>
        </authorList>
    </citation>
    <scope>NUCLEOTIDE SEQUENCE</scope>
    <source>
        <strain evidence="1">MNA-CCFEE 5423</strain>
    </source>
</reference>
<name>A0ACC2V7I7_9TREE</name>